<dbReference type="Pfam" id="PF03649">
    <property type="entry name" value="UPF0014"/>
    <property type="match status" value="1"/>
</dbReference>
<dbReference type="STRING" id="56779.SAMN05421834_1396"/>
<keyword evidence="8" id="KW-1185">Reference proteome</keyword>
<name>A0A1N7C2A6_9FIRM</name>
<dbReference type="GO" id="GO:0005886">
    <property type="term" value="C:plasma membrane"/>
    <property type="evidence" value="ECO:0007669"/>
    <property type="project" value="TreeGrafter"/>
</dbReference>
<evidence type="ECO:0000256" key="4">
    <source>
        <dbReference type="ARBA" id="ARBA00022989"/>
    </source>
</evidence>
<sequence length="260" mass="29048">MENDIINIQLLQLVFAYIFVLVLLFIVKEKKIGHKAEILLASVRMTIQLVAVGFILEYVFANQNPYYSLLILLIMEIFAIYNIYGRVNSEISKKLKGIIAGSMFLGTSISIFFFVLVVVRLDPWFRADYFIPLSGMLIGNSMTGISLGVNHLINGFKDNKSLIENYLMLGAEPETAVKEISNRAFYNAVLPTINSMMGMGIVFLPGMMTGQILAGASPIIAIKYQIAIMMGILGSVTLTVFFMVNRGAKTFFNSRKQLRL</sequence>
<evidence type="ECO:0000256" key="3">
    <source>
        <dbReference type="ARBA" id="ARBA00022692"/>
    </source>
</evidence>
<comment type="subcellular location">
    <subcellularLocation>
        <location evidence="1">Membrane</location>
        <topology evidence="1">Multi-pass membrane protein</topology>
    </subcellularLocation>
</comment>
<evidence type="ECO:0000313" key="8">
    <source>
        <dbReference type="Proteomes" id="UP000185669"/>
    </source>
</evidence>
<evidence type="ECO:0000313" key="7">
    <source>
        <dbReference type="EMBL" id="SIR57761.1"/>
    </source>
</evidence>
<evidence type="ECO:0000256" key="1">
    <source>
        <dbReference type="ARBA" id="ARBA00004141"/>
    </source>
</evidence>
<reference evidence="8" key="1">
    <citation type="submission" date="2017-01" db="EMBL/GenBank/DDBJ databases">
        <authorList>
            <person name="Varghese N."/>
            <person name="Submissions S."/>
        </authorList>
    </citation>
    <scope>NUCLEOTIDE SEQUENCE [LARGE SCALE GENOMIC DNA]</scope>
    <source>
        <strain evidence="8">ATCC 700103</strain>
    </source>
</reference>
<dbReference type="PANTHER" id="PTHR30028">
    <property type="entry name" value="UPF0014 INNER MEMBRANE PROTEIN YBBM-RELATED"/>
    <property type="match status" value="1"/>
</dbReference>
<dbReference type="OrthoDB" id="9791807at2"/>
<feature type="transmembrane region" description="Helical" evidence="6">
    <location>
        <begin position="129"/>
        <end position="153"/>
    </location>
</feature>
<dbReference type="PANTHER" id="PTHR30028:SF0">
    <property type="entry name" value="PROTEIN ALUMINUM SENSITIVE 3"/>
    <property type="match status" value="1"/>
</dbReference>
<comment type="similarity">
    <text evidence="2">Belongs to the UPF0014 family.</text>
</comment>
<dbReference type="AlphaFoldDB" id="A0A1N7C2A6"/>
<dbReference type="RefSeq" id="WP_076546187.1">
    <property type="nucleotide sequence ID" value="NZ_FTNC01000039.1"/>
</dbReference>
<dbReference type="Proteomes" id="UP000185669">
    <property type="component" value="Unassembled WGS sequence"/>
</dbReference>
<feature type="transmembrane region" description="Helical" evidence="6">
    <location>
        <begin position="66"/>
        <end position="85"/>
    </location>
</feature>
<accession>A0A1N7C2A6</accession>
<evidence type="ECO:0000256" key="6">
    <source>
        <dbReference type="SAM" id="Phobius"/>
    </source>
</evidence>
<protein>
    <submittedName>
        <fullName evidence="7">Putative ABC transport system permease protein</fullName>
    </submittedName>
</protein>
<dbReference type="InterPro" id="IPR005226">
    <property type="entry name" value="UPF0014_fam"/>
</dbReference>
<feature type="transmembrane region" description="Helical" evidence="6">
    <location>
        <begin position="38"/>
        <end position="60"/>
    </location>
</feature>
<keyword evidence="5 6" id="KW-0472">Membrane</keyword>
<feature type="transmembrane region" description="Helical" evidence="6">
    <location>
        <begin position="6"/>
        <end position="26"/>
    </location>
</feature>
<evidence type="ECO:0000256" key="5">
    <source>
        <dbReference type="ARBA" id="ARBA00023136"/>
    </source>
</evidence>
<gene>
    <name evidence="7" type="ORF">SAMN05421834_1396</name>
</gene>
<organism evidence="7 8">
    <name type="scientific">Halanaerobium kushneri</name>
    <dbReference type="NCBI Taxonomy" id="56779"/>
    <lineage>
        <taxon>Bacteria</taxon>
        <taxon>Bacillati</taxon>
        <taxon>Bacillota</taxon>
        <taxon>Clostridia</taxon>
        <taxon>Halanaerobiales</taxon>
        <taxon>Halanaerobiaceae</taxon>
        <taxon>Halanaerobium</taxon>
    </lineage>
</organism>
<dbReference type="EMBL" id="FTNC01000039">
    <property type="protein sequence ID" value="SIR57761.1"/>
    <property type="molecule type" value="Genomic_DNA"/>
</dbReference>
<keyword evidence="3 6" id="KW-0812">Transmembrane</keyword>
<evidence type="ECO:0000256" key="2">
    <source>
        <dbReference type="ARBA" id="ARBA00005268"/>
    </source>
</evidence>
<proteinExistence type="inferred from homology"/>
<keyword evidence="4 6" id="KW-1133">Transmembrane helix</keyword>
<feature type="transmembrane region" description="Helical" evidence="6">
    <location>
        <begin position="97"/>
        <end position="117"/>
    </location>
</feature>
<feature type="transmembrane region" description="Helical" evidence="6">
    <location>
        <begin position="224"/>
        <end position="244"/>
    </location>
</feature>